<reference evidence="1 2" key="1">
    <citation type="submission" date="2020-06" db="EMBL/GenBank/DDBJ databases">
        <authorList>
            <person name="Li R."/>
            <person name="Bekaert M."/>
        </authorList>
    </citation>
    <scope>NUCLEOTIDE SEQUENCE [LARGE SCALE GENOMIC DNA]</scope>
    <source>
        <strain evidence="2">wild</strain>
    </source>
</reference>
<dbReference type="GO" id="GO:0004055">
    <property type="term" value="F:argininosuccinate synthase activity"/>
    <property type="evidence" value="ECO:0007669"/>
    <property type="project" value="UniProtKB-EC"/>
</dbReference>
<dbReference type="OrthoDB" id="6174741at2759"/>
<gene>
    <name evidence="1" type="ORF">MCOR_58183</name>
</gene>
<keyword evidence="1" id="KW-0436">Ligase</keyword>
<accession>A0A6J8F161</accession>
<evidence type="ECO:0000313" key="2">
    <source>
        <dbReference type="Proteomes" id="UP000507470"/>
    </source>
</evidence>
<dbReference type="AlphaFoldDB" id="A0A6J8F161"/>
<sequence>MSLALVSKQVSNLEQRLHQAPLLRTIPVVLSDSKAKYLGNIVDWSSHPENKIFWWWKSGADTETQFPWLKENFESKIQELSSRHLTIYIWLGTCGLTEKSAKFIQLRSDNNDRVKHIICDTYKQIYKFLSDYPTIKLVFLELSYYSIYLWNLFQQHPEPEQFRAQD</sequence>
<dbReference type="EC" id="6.3.4.5" evidence="1"/>
<dbReference type="EMBL" id="CACVKT020010430">
    <property type="protein sequence ID" value="CAC5426484.1"/>
    <property type="molecule type" value="Genomic_DNA"/>
</dbReference>
<protein>
    <submittedName>
        <fullName evidence="1">ArgG</fullName>
        <ecNumber evidence="1">6.3.4.5</ecNumber>
    </submittedName>
</protein>
<dbReference type="Proteomes" id="UP000507470">
    <property type="component" value="Unassembled WGS sequence"/>
</dbReference>
<organism evidence="1 2">
    <name type="scientific">Mytilus coruscus</name>
    <name type="common">Sea mussel</name>
    <dbReference type="NCBI Taxonomy" id="42192"/>
    <lineage>
        <taxon>Eukaryota</taxon>
        <taxon>Metazoa</taxon>
        <taxon>Spiralia</taxon>
        <taxon>Lophotrochozoa</taxon>
        <taxon>Mollusca</taxon>
        <taxon>Bivalvia</taxon>
        <taxon>Autobranchia</taxon>
        <taxon>Pteriomorphia</taxon>
        <taxon>Mytilida</taxon>
        <taxon>Mytiloidea</taxon>
        <taxon>Mytilidae</taxon>
        <taxon>Mytilinae</taxon>
        <taxon>Mytilus</taxon>
    </lineage>
</organism>
<name>A0A6J8F161_MYTCO</name>
<proteinExistence type="predicted"/>
<evidence type="ECO:0000313" key="1">
    <source>
        <dbReference type="EMBL" id="CAC5426484.1"/>
    </source>
</evidence>
<keyword evidence="2" id="KW-1185">Reference proteome</keyword>